<accession>A0A7C0X0I4</accession>
<reference evidence="1" key="1">
    <citation type="journal article" date="2020" name="mSystems">
        <title>Genome- and Community-Level Interaction Insights into Carbon Utilization and Element Cycling Functions of Hydrothermarchaeota in Hydrothermal Sediment.</title>
        <authorList>
            <person name="Zhou Z."/>
            <person name="Liu Y."/>
            <person name="Xu W."/>
            <person name="Pan J."/>
            <person name="Luo Z.H."/>
            <person name="Li M."/>
        </authorList>
    </citation>
    <scope>NUCLEOTIDE SEQUENCE [LARGE SCALE GENOMIC DNA]</scope>
    <source>
        <strain evidence="1">HyVt-185</strain>
    </source>
</reference>
<comment type="caution">
    <text evidence="1">The sequence shown here is derived from an EMBL/GenBank/DDBJ whole genome shotgun (WGS) entry which is preliminary data.</text>
</comment>
<dbReference type="EMBL" id="DQZR01000086">
    <property type="protein sequence ID" value="HDM36030.1"/>
    <property type="molecule type" value="Genomic_DNA"/>
</dbReference>
<proteinExistence type="predicted"/>
<dbReference type="AlphaFoldDB" id="A0A7C0X0I4"/>
<name>A0A7C0X0I4_9EURY</name>
<organism evidence="1">
    <name type="scientific">Candidatus Syntropharchaeum butanivorans</name>
    <dbReference type="NCBI Taxonomy" id="1839936"/>
    <lineage>
        <taxon>Archaea</taxon>
        <taxon>Methanobacteriati</taxon>
        <taxon>Methanobacteriota</taxon>
        <taxon>Stenosarchaea group</taxon>
        <taxon>Methanomicrobia</taxon>
        <taxon>Methanosarcinales</taxon>
        <taxon>ANME-2 cluster</taxon>
        <taxon>Candidatus Syntropharchaeum</taxon>
    </lineage>
</organism>
<protein>
    <submittedName>
        <fullName evidence="1">Uncharacterized protein</fullName>
    </submittedName>
</protein>
<sequence>MVEILLKLPEDLKWILKREEDLKFFEEVVVEKMCEMRLGDLLTEKSELKEEEIDALDHLIKKRLFERVKRN</sequence>
<evidence type="ECO:0000313" key="1">
    <source>
        <dbReference type="EMBL" id="HDM36030.1"/>
    </source>
</evidence>
<gene>
    <name evidence="1" type="ORF">ENG09_02070</name>
</gene>
<dbReference type="Proteomes" id="UP000885863">
    <property type="component" value="Unassembled WGS sequence"/>
</dbReference>